<comment type="caution">
    <text evidence="1">The sequence shown here is derived from an EMBL/GenBank/DDBJ whole genome shotgun (WGS) entry which is preliminary data.</text>
</comment>
<dbReference type="Proteomes" id="UP000593574">
    <property type="component" value="Unassembled WGS sequence"/>
</dbReference>
<gene>
    <name evidence="1" type="ORF">Golax_000223</name>
</gene>
<dbReference type="EMBL" id="JABEZV010000013">
    <property type="protein sequence ID" value="MBA0727211.1"/>
    <property type="molecule type" value="Genomic_DNA"/>
</dbReference>
<dbReference type="AlphaFoldDB" id="A0A7J9AT47"/>
<evidence type="ECO:0000313" key="1">
    <source>
        <dbReference type="EMBL" id="MBA0727211.1"/>
    </source>
</evidence>
<keyword evidence="2" id="KW-1185">Reference proteome</keyword>
<sequence>MEDFQDQPFMLEKAIEFSSSLPTMQNITFPFIG</sequence>
<reference evidence="1 2" key="1">
    <citation type="journal article" date="2019" name="Genome Biol. Evol.">
        <title>Insights into the evolution of the New World diploid cottons (Gossypium, subgenus Houzingenia) based on genome sequencing.</title>
        <authorList>
            <person name="Grover C.E."/>
            <person name="Arick M.A. 2nd"/>
            <person name="Thrash A."/>
            <person name="Conover J.L."/>
            <person name="Sanders W.S."/>
            <person name="Peterson D.G."/>
            <person name="Frelichowski J.E."/>
            <person name="Scheffler J.A."/>
            <person name="Scheffler B.E."/>
            <person name="Wendel J.F."/>
        </authorList>
    </citation>
    <scope>NUCLEOTIDE SEQUENCE [LARGE SCALE GENOMIC DNA]</scope>
    <source>
        <strain evidence="1">4</strain>
        <tissue evidence="1">Leaf</tissue>
    </source>
</reference>
<accession>A0A7J9AT47</accession>
<evidence type="ECO:0000313" key="2">
    <source>
        <dbReference type="Proteomes" id="UP000593574"/>
    </source>
</evidence>
<protein>
    <submittedName>
        <fullName evidence="1">Uncharacterized protein</fullName>
    </submittedName>
</protein>
<name>A0A7J9AT47_9ROSI</name>
<proteinExistence type="predicted"/>
<organism evidence="1 2">
    <name type="scientific">Gossypium laxum</name>
    <dbReference type="NCBI Taxonomy" id="34288"/>
    <lineage>
        <taxon>Eukaryota</taxon>
        <taxon>Viridiplantae</taxon>
        <taxon>Streptophyta</taxon>
        <taxon>Embryophyta</taxon>
        <taxon>Tracheophyta</taxon>
        <taxon>Spermatophyta</taxon>
        <taxon>Magnoliopsida</taxon>
        <taxon>eudicotyledons</taxon>
        <taxon>Gunneridae</taxon>
        <taxon>Pentapetalae</taxon>
        <taxon>rosids</taxon>
        <taxon>malvids</taxon>
        <taxon>Malvales</taxon>
        <taxon>Malvaceae</taxon>
        <taxon>Malvoideae</taxon>
        <taxon>Gossypium</taxon>
    </lineage>
</organism>
<feature type="non-terminal residue" evidence="1">
    <location>
        <position position="33"/>
    </location>
</feature>